<protein>
    <submittedName>
        <fullName evidence="1">Uncharacterized protein</fullName>
    </submittedName>
</protein>
<proteinExistence type="predicted"/>
<reference evidence="1 2" key="1">
    <citation type="submission" date="2020-08" db="EMBL/GenBank/DDBJ databases">
        <title>Genomic Encyclopedia of Type Strains, Phase IV (KMG-IV): sequencing the most valuable type-strain genomes for metagenomic binning, comparative biology and taxonomic classification.</title>
        <authorList>
            <person name="Goeker M."/>
        </authorList>
    </citation>
    <scope>NUCLEOTIDE SEQUENCE [LARGE SCALE GENOMIC DNA]</scope>
    <source>
        <strain evidence="1 2">DSM 23868</strain>
    </source>
</reference>
<gene>
    <name evidence="1" type="ORF">GGQ79_000908</name>
</gene>
<sequence length="32" mass="3346">MPDITNADRAASAANAIDAFTAECRMDGEDSD</sequence>
<name>A0AB34YRT1_9HYPH</name>
<comment type="caution">
    <text evidence="1">The sequence shown here is derived from an EMBL/GenBank/DDBJ whole genome shotgun (WGS) entry which is preliminary data.</text>
</comment>
<dbReference type="AlphaFoldDB" id="A0AB34YRT1"/>
<evidence type="ECO:0000313" key="1">
    <source>
        <dbReference type="EMBL" id="MBB4092423.1"/>
    </source>
</evidence>
<accession>A0AB34YRT1</accession>
<dbReference type="EMBL" id="JACIEX010000002">
    <property type="protein sequence ID" value="MBB4092423.1"/>
    <property type="molecule type" value="Genomic_DNA"/>
</dbReference>
<evidence type="ECO:0000313" key="2">
    <source>
        <dbReference type="Proteomes" id="UP000553980"/>
    </source>
</evidence>
<keyword evidence="2" id="KW-1185">Reference proteome</keyword>
<dbReference type="Proteomes" id="UP000553980">
    <property type="component" value="Unassembled WGS sequence"/>
</dbReference>
<organism evidence="1 2">
    <name type="scientific">Brucella pecoris</name>
    <dbReference type="NCBI Taxonomy" id="867683"/>
    <lineage>
        <taxon>Bacteria</taxon>
        <taxon>Pseudomonadati</taxon>
        <taxon>Pseudomonadota</taxon>
        <taxon>Alphaproteobacteria</taxon>
        <taxon>Hyphomicrobiales</taxon>
        <taxon>Brucellaceae</taxon>
        <taxon>Brucella/Ochrobactrum group</taxon>
        <taxon>Brucella</taxon>
    </lineage>
</organism>